<evidence type="ECO:0000313" key="6">
    <source>
        <dbReference type="EMBL" id="CBJ28672.1"/>
    </source>
</evidence>
<feature type="region of interest" description="Disordered" evidence="4">
    <location>
        <begin position="1"/>
        <end position="30"/>
    </location>
</feature>
<feature type="compositionally biased region" description="Low complexity" evidence="4">
    <location>
        <begin position="754"/>
        <end position="773"/>
    </location>
</feature>
<dbReference type="InParanoid" id="D7FI46"/>
<dbReference type="InterPro" id="IPR008271">
    <property type="entry name" value="Ser/Thr_kinase_AS"/>
</dbReference>
<feature type="region of interest" description="Disordered" evidence="4">
    <location>
        <begin position="595"/>
        <end position="806"/>
    </location>
</feature>
<dbReference type="SUPFAM" id="SSF56112">
    <property type="entry name" value="Protein kinase-like (PK-like)"/>
    <property type="match status" value="1"/>
</dbReference>
<evidence type="ECO:0000313" key="7">
    <source>
        <dbReference type="Proteomes" id="UP000002630"/>
    </source>
</evidence>
<dbReference type="OrthoDB" id="110803at2759"/>
<feature type="compositionally biased region" description="Acidic residues" evidence="4">
    <location>
        <begin position="699"/>
        <end position="725"/>
    </location>
</feature>
<feature type="compositionally biased region" description="Polar residues" evidence="4">
    <location>
        <begin position="1"/>
        <end position="14"/>
    </location>
</feature>
<dbReference type="GO" id="GO:0004672">
    <property type="term" value="F:protein kinase activity"/>
    <property type="evidence" value="ECO:0007669"/>
    <property type="project" value="InterPro"/>
</dbReference>
<protein>
    <submittedName>
        <fullName evidence="6">P38 Map Kinase family member (Pmk-1)</fullName>
    </submittedName>
</protein>
<feature type="region of interest" description="Disordered" evidence="4">
    <location>
        <begin position="837"/>
        <end position="858"/>
    </location>
</feature>
<name>D7FI46_ECTSI</name>
<keyword evidence="6" id="KW-0418">Kinase</keyword>
<keyword evidence="7" id="KW-1185">Reference proteome</keyword>
<feature type="domain" description="Protein kinase" evidence="5">
    <location>
        <begin position="859"/>
        <end position="1196"/>
    </location>
</feature>
<reference evidence="6 7" key="1">
    <citation type="journal article" date="2010" name="Nature">
        <title>The Ectocarpus genome and the independent evolution of multicellularity in brown algae.</title>
        <authorList>
            <person name="Cock J.M."/>
            <person name="Sterck L."/>
            <person name="Rouze P."/>
            <person name="Scornet D."/>
            <person name="Allen A.E."/>
            <person name="Amoutzias G."/>
            <person name="Anthouard V."/>
            <person name="Artiguenave F."/>
            <person name="Aury J.M."/>
            <person name="Badger J.H."/>
            <person name="Beszteri B."/>
            <person name="Billiau K."/>
            <person name="Bonnet E."/>
            <person name="Bothwell J.H."/>
            <person name="Bowler C."/>
            <person name="Boyen C."/>
            <person name="Brownlee C."/>
            <person name="Carrano C.J."/>
            <person name="Charrier B."/>
            <person name="Cho G.Y."/>
            <person name="Coelho S.M."/>
            <person name="Collen J."/>
            <person name="Corre E."/>
            <person name="Da Silva C."/>
            <person name="Delage L."/>
            <person name="Delaroque N."/>
            <person name="Dittami S.M."/>
            <person name="Doulbeau S."/>
            <person name="Elias M."/>
            <person name="Farnham G."/>
            <person name="Gachon C.M."/>
            <person name="Gschloessl B."/>
            <person name="Heesch S."/>
            <person name="Jabbari K."/>
            <person name="Jubin C."/>
            <person name="Kawai H."/>
            <person name="Kimura K."/>
            <person name="Kloareg B."/>
            <person name="Kupper F.C."/>
            <person name="Lang D."/>
            <person name="Le Bail A."/>
            <person name="Leblanc C."/>
            <person name="Lerouge P."/>
            <person name="Lohr M."/>
            <person name="Lopez P.J."/>
            <person name="Martens C."/>
            <person name="Maumus F."/>
            <person name="Michel G."/>
            <person name="Miranda-Saavedra D."/>
            <person name="Morales J."/>
            <person name="Moreau H."/>
            <person name="Motomura T."/>
            <person name="Nagasato C."/>
            <person name="Napoli C.A."/>
            <person name="Nelson D.R."/>
            <person name="Nyvall-Collen P."/>
            <person name="Peters A.F."/>
            <person name="Pommier C."/>
            <person name="Potin P."/>
            <person name="Poulain J."/>
            <person name="Quesneville H."/>
            <person name="Read B."/>
            <person name="Rensing S.A."/>
            <person name="Ritter A."/>
            <person name="Rousvoal S."/>
            <person name="Samanta M."/>
            <person name="Samson G."/>
            <person name="Schroeder D.C."/>
            <person name="Segurens B."/>
            <person name="Strittmatter M."/>
            <person name="Tonon T."/>
            <person name="Tregear J.W."/>
            <person name="Valentin K."/>
            <person name="von Dassow P."/>
            <person name="Yamagishi T."/>
            <person name="Van de Peer Y."/>
            <person name="Wincker P."/>
        </authorList>
    </citation>
    <scope>NUCLEOTIDE SEQUENCE [LARGE SCALE GENOMIC DNA]</scope>
    <source>
        <strain evidence="7">Ec32 / CCAP1310/4</strain>
    </source>
</reference>
<keyword evidence="6" id="KW-0808">Transferase</keyword>
<organism evidence="6 7">
    <name type="scientific">Ectocarpus siliculosus</name>
    <name type="common">Brown alga</name>
    <name type="synonym">Conferva siliculosa</name>
    <dbReference type="NCBI Taxonomy" id="2880"/>
    <lineage>
        <taxon>Eukaryota</taxon>
        <taxon>Sar</taxon>
        <taxon>Stramenopiles</taxon>
        <taxon>Ochrophyta</taxon>
        <taxon>PX clade</taxon>
        <taxon>Phaeophyceae</taxon>
        <taxon>Ectocarpales</taxon>
        <taxon>Ectocarpaceae</taxon>
        <taxon>Ectocarpus</taxon>
    </lineage>
</organism>
<dbReference type="EMBL" id="FN649760">
    <property type="protein sequence ID" value="CBJ28672.1"/>
    <property type="molecule type" value="Genomic_DNA"/>
</dbReference>
<dbReference type="PROSITE" id="PS50011">
    <property type="entry name" value="PROTEIN_KINASE_DOM"/>
    <property type="match status" value="1"/>
</dbReference>
<feature type="compositionally biased region" description="Basic and acidic residues" evidence="4">
    <location>
        <begin position="595"/>
        <end position="608"/>
    </location>
</feature>
<dbReference type="Gene3D" id="1.10.510.10">
    <property type="entry name" value="Transferase(Phosphotransferase) domain 1"/>
    <property type="match status" value="1"/>
</dbReference>
<gene>
    <name evidence="6" type="ORF">Esi_0117_0051</name>
</gene>
<feature type="compositionally biased region" description="Pro residues" evidence="4">
    <location>
        <begin position="774"/>
        <end position="784"/>
    </location>
</feature>
<dbReference type="Proteomes" id="UP000002630">
    <property type="component" value="Unassembled WGS sequence"/>
</dbReference>
<feature type="region of interest" description="Disordered" evidence="4">
    <location>
        <begin position="331"/>
        <end position="356"/>
    </location>
</feature>
<proteinExistence type="predicted"/>
<evidence type="ECO:0000256" key="1">
    <source>
        <dbReference type="ARBA" id="ARBA00022741"/>
    </source>
</evidence>
<evidence type="ECO:0000256" key="3">
    <source>
        <dbReference type="SAM" id="Coils"/>
    </source>
</evidence>
<dbReference type="CDD" id="cd00180">
    <property type="entry name" value="PKc"/>
    <property type="match status" value="1"/>
</dbReference>
<dbReference type="GO" id="GO:0005524">
    <property type="term" value="F:ATP binding"/>
    <property type="evidence" value="ECO:0007669"/>
    <property type="project" value="UniProtKB-KW"/>
</dbReference>
<feature type="coiled-coil region" evidence="3">
    <location>
        <begin position="541"/>
        <end position="568"/>
    </location>
</feature>
<dbReference type="PROSITE" id="PS00108">
    <property type="entry name" value="PROTEIN_KINASE_ST"/>
    <property type="match status" value="1"/>
</dbReference>
<dbReference type="InterPro" id="IPR050117">
    <property type="entry name" value="MAPK"/>
</dbReference>
<accession>D7FI46</accession>
<feature type="region of interest" description="Disordered" evidence="4">
    <location>
        <begin position="178"/>
        <end position="210"/>
    </location>
</feature>
<dbReference type="PANTHER" id="PTHR24055">
    <property type="entry name" value="MITOGEN-ACTIVATED PROTEIN KINASE"/>
    <property type="match status" value="1"/>
</dbReference>
<dbReference type="InterPro" id="IPR000719">
    <property type="entry name" value="Prot_kinase_dom"/>
</dbReference>
<feature type="compositionally biased region" description="Polar residues" evidence="4">
    <location>
        <begin position="733"/>
        <end position="749"/>
    </location>
</feature>
<feature type="compositionally biased region" description="Gly residues" evidence="4">
    <location>
        <begin position="838"/>
        <end position="856"/>
    </location>
</feature>
<keyword evidence="3" id="KW-0175">Coiled coil</keyword>
<dbReference type="InterPro" id="IPR011009">
    <property type="entry name" value="Kinase-like_dom_sf"/>
</dbReference>
<keyword evidence="2" id="KW-0067">ATP-binding</keyword>
<evidence type="ECO:0000259" key="5">
    <source>
        <dbReference type="PROSITE" id="PS50011"/>
    </source>
</evidence>
<dbReference type="Pfam" id="PF00069">
    <property type="entry name" value="Pkinase"/>
    <property type="match status" value="1"/>
</dbReference>
<dbReference type="SMART" id="SM00220">
    <property type="entry name" value="S_TKc"/>
    <property type="match status" value="1"/>
</dbReference>
<keyword evidence="1" id="KW-0547">Nucleotide-binding</keyword>
<sequence length="1313" mass="136536">MMTSDSATPRSTGTPAGPRLAPGPIPAAPPTATTVSRFHHKNDVRRLTKALSVVANILKSPAKVSSRLFDIGKAIVLLALTHRFSPTSMKVRQLEQSSAADRSRGAVNTISTWARQVSNQRMNKDQAVLELLDNAARAAPATKQTLLERFGMGGSNPASVCKELSILLTALVKELHGEAGSDSPSLSSSSATSGDKGGTAKAVATSATDSATTVAAVATEDVTPHGGLPASTAREVAGADTGVKSSLEGAKAKPAIAIAVTTTADESKHEFPASPATATAAEVGATAGDVIEPGKASASSHKEQNIDGAAATPGVVVPASLGTGTPAPGVKSVSAAPADKAASYPGGPSSSSSRMCSALKVGKGEGGWGGGRGGGHLVKEGHVVETRDGRSSTVCQGSNRQKPVVANAGRPNAQASANAVARVRSRGLAFIARPGGAPLRSSASERGVPRDGQMKAAAANRARRGVRGGDTCKRACELSRPGHNGVVAAAAAAAAAMEPAAAAAGTIALAKQDFPRTNKSAELRRTKGLLSRALNDREKLAAALVQQRKLHEEDVERHEDALQKAHQQNLELGGQRSRLEVLLLQAYGDIAELKGQKSGTESDKDESSKPTCVTSGCPRSEEVGNKSGGGGGGDNGHHQEPSKRISPGPPSPVSPGSCSGGDDKRGNDDDDDSDGHDRDEKLSPALASGSCSGSNTSEGSEEGSTDDDDGDDDDDDEGNDDDDDNGGEKLSIGVSSGCPSLVSDSSYDGSFTYDGNDAGDNPGDGFDGPSAPFSLPPPPPPPPSQQKQQGGAIGLESKGVSRAPSWRAEDCLASARREVLDRFNGAGFLASLLPLSGSDGGSGGAGGDGGRDGGGMVATEKGRVLGDGGGGNVFDLKIVDEQLQGHFARTGLGQGLVLKTLNKPAKGHKDTGMREIRVLASFMPACHTNIVNVFATNVETRSIVMEKMGIDLERLLSCTIRELRRVSHDEMVGLCCGVARGLAYMHEMGFAHGDVKPANMLVSQDLSQCKISDFGAAGRLGVDNVGDVTLPFTPPEAVSIFWGKKIPLAASMDVWSMGMVVLRATSRLSFLPTHHETLNQHFDRLFLKDCQPWKSQAVEAFLVAHRNLYITHEQRNKHRQEMASAALIFMREVYLGMLAKTAKLDDFILSPRVWPDQEAFQHLPQVRKVLGAMLAADPRERINMRTVGLCLEHHRLWARTTTALQAAASADAPEMAAASTAAATSPSPGNAGGKTTLDVRTLPACIHRLLSVVDDAADHGIVFTADGQVEPGGGGRAPSWLEVENAKENGAWWKNVPIPEALVRQGPQPRFEV</sequence>
<evidence type="ECO:0000256" key="2">
    <source>
        <dbReference type="ARBA" id="ARBA00022840"/>
    </source>
</evidence>
<feature type="compositionally biased region" description="Low complexity" evidence="4">
    <location>
        <begin position="180"/>
        <end position="210"/>
    </location>
</feature>
<evidence type="ECO:0000256" key="4">
    <source>
        <dbReference type="SAM" id="MobiDB-lite"/>
    </source>
</evidence>
<feature type="compositionally biased region" description="Low complexity" evidence="4">
    <location>
        <begin position="343"/>
        <end position="353"/>
    </location>
</feature>